<evidence type="ECO:0000313" key="2">
    <source>
        <dbReference type="Proteomes" id="UP000694382"/>
    </source>
</evidence>
<sequence length="133" mass="15097">EHRFQVLELRDKYDLQYPVSDQRNGEGFVVTDIVAARLLGVADELGLLIIPDIFSSHSQHQHPEYEQDCEPDFANYGGVDVHFFKDAAQQVPVPHGQKFISGGGKKMLLGLIPLFLCIKFCRILIIDFNIRDN</sequence>
<accession>A0A8C3QAS8</accession>
<reference evidence="1" key="1">
    <citation type="submission" date="2020-02" db="EMBL/GenBank/DDBJ databases">
        <authorList>
            <person name="Enbody D E."/>
            <person name="Pettersson E M."/>
        </authorList>
    </citation>
    <scope>NUCLEOTIDE SEQUENCE [LARGE SCALE GENOMIC DNA]</scope>
</reference>
<organism evidence="1 2">
    <name type="scientific">Geospiza parvula</name>
    <name type="common">Small tree-finch</name>
    <name type="synonym">Camarhynchus parvulus</name>
    <dbReference type="NCBI Taxonomy" id="87175"/>
    <lineage>
        <taxon>Eukaryota</taxon>
        <taxon>Metazoa</taxon>
        <taxon>Chordata</taxon>
        <taxon>Craniata</taxon>
        <taxon>Vertebrata</taxon>
        <taxon>Euteleostomi</taxon>
        <taxon>Archelosauria</taxon>
        <taxon>Archosauria</taxon>
        <taxon>Dinosauria</taxon>
        <taxon>Saurischia</taxon>
        <taxon>Theropoda</taxon>
        <taxon>Coelurosauria</taxon>
        <taxon>Aves</taxon>
        <taxon>Neognathae</taxon>
        <taxon>Neoaves</taxon>
        <taxon>Telluraves</taxon>
        <taxon>Australaves</taxon>
        <taxon>Passeriformes</taxon>
        <taxon>Thraupidae</taxon>
        <taxon>Camarhynchus</taxon>
    </lineage>
</organism>
<keyword evidence="2" id="KW-1185">Reference proteome</keyword>
<dbReference type="AlphaFoldDB" id="A0A8C3QAS8"/>
<dbReference type="Ensembl" id="ENSCPVT00000016762.2">
    <property type="protein sequence ID" value="ENSCPVP00000016048.1"/>
    <property type="gene ID" value="ENSCPVG00000011758.2"/>
</dbReference>
<reference evidence="1" key="2">
    <citation type="submission" date="2025-08" db="UniProtKB">
        <authorList>
            <consortium name="Ensembl"/>
        </authorList>
    </citation>
    <scope>IDENTIFICATION</scope>
</reference>
<name>A0A8C3QAS8_GEOPR</name>
<evidence type="ECO:0000313" key="1">
    <source>
        <dbReference type="Ensembl" id="ENSCPVP00000016048.1"/>
    </source>
</evidence>
<reference evidence="1" key="3">
    <citation type="submission" date="2025-09" db="UniProtKB">
        <authorList>
            <consortium name="Ensembl"/>
        </authorList>
    </citation>
    <scope>IDENTIFICATION</scope>
</reference>
<protein>
    <submittedName>
        <fullName evidence="1">Uncharacterized protein</fullName>
    </submittedName>
</protein>
<dbReference type="Proteomes" id="UP000694382">
    <property type="component" value="Chromosome 3"/>
</dbReference>
<proteinExistence type="predicted"/>